<keyword evidence="1" id="KW-1133">Transmembrane helix</keyword>
<gene>
    <name evidence="2" type="ORF">DSOL_1804</name>
</gene>
<protein>
    <submittedName>
        <fullName evidence="2">Stage III sporulation protein AH</fullName>
    </submittedName>
</protein>
<dbReference type="Proteomes" id="UP000186102">
    <property type="component" value="Unassembled WGS sequence"/>
</dbReference>
<dbReference type="InterPro" id="IPR038503">
    <property type="entry name" value="SpoIIIAH_sf"/>
</dbReference>
<name>A0A1Q8QXW6_9FIRM</name>
<proteinExistence type="predicted"/>
<feature type="transmembrane region" description="Helical" evidence="1">
    <location>
        <begin position="20"/>
        <end position="39"/>
    </location>
</feature>
<sequence>MFNKRIERPLIMFIGRKWIWVGGFVSLVLILGALGSWVMKSEPHTHFTGQPSLPVNATVEGPSIQVEVETVQPNVSGENYFVNYRLKREQFRQETKAMLSELLNSTVVKSREQAQEKWLELSIKQQKEGEIENLLKIKGFQDAVADVFQENVTVIVYAPSLTPNEVSIIQDIVVHVTKVRLDKITISAKENLAGAKP</sequence>
<dbReference type="AlphaFoldDB" id="A0A1Q8QXW6"/>
<accession>A0A1Q8QXW6</accession>
<evidence type="ECO:0000313" key="2">
    <source>
        <dbReference type="EMBL" id="OLN32198.1"/>
    </source>
</evidence>
<dbReference type="STRING" id="1888891.DSOL_1804"/>
<reference evidence="2 3" key="1">
    <citation type="submission" date="2016-09" db="EMBL/GenBank/DDBJ databases">
        <title>Complete genome of Desulfosporosinus sp. OL.</title>
        <authorList>
            <person name="Mardanov A."/>
            <person name="Beletsky A."/>
            <person name="Panova A."/>
            <person name="Karnachuk O."/>
            <person name="Ravin N."/>
        </authorList>
    </citation>
    <scope>NUCLEOTIDE SEQUENCE [LARGE SCALE GENOMIC DNA]</scope>
    <source>
        <strain evidence="2 3">OL</strain>
    </source>
</reference>
<dbReference type="RefSeq" id="WP_075364486.1">
    <property type="nucleotide sequence ID" value="NZ_MLBF01000010.1"/>
</dbReference>
<dbReference type="EMBL" id="MLBF01000010">
    <property type="protein sequence ID" value="OLN32198.1"/>
    <property type="molecule type" value="Genomic_DNA"/>
</dbReference>
<keyword evidence="1" id="KW-0472">Membrane</keyword>
<dbReference type="Pfam" id="PF12685">
    <property type="entry name" value="SpoIIIAH"/>
    <property type="match status" value="1"/>
</dbReference>
<dbReference type="InterPro" id="IPR024232">
    <property type="entry name" value="SpoIIIAH"/>
</dbReference>
<evidence type="ECO:0000313" key="3">
    <source>
        <dbReference type="Proteomes" id="UP000186102"/>
    </source>
</evidence>
<keyword evidence="1" id="KW-0812">Transmembrane</keyword>
<comment type="caution">
    <text evidence="2">The sequence shown here is derived from an EMBL/GenBank/DDBJ whole genome shotgun (WGS) entry which is preliminary data.</text>
</comment>
<dbReference type="Gene3D" id="1.10.287.4300">
    <property type="entry name" value="Stage III sporulation protein AH-like"/>
    <property type="match status" value="1"/>
</dbReference>
<organism evidence="2 3">
    <name type="scientific">Desulfosporosinus metallidurans</name>
    <dbReference type="NCBI Taxonomy" id="1888891"/>
    <lineage>
        <taxon>Bacteria</taxon>
        <taxon>Bacillati</taxon>
        <taxon>Bacillota</taxon>
        <taxon>Clostridia</taxon>
        <taxon>Eubacteriales</taxon>
        <taxon>Desulfitobacteriaceae</taxon>
        <taxon>Desulfosporosinus</taxon>
    </lineage>
</organism>
<dbReference type="OrthoDB" id="1680784at2"/>
<evidence type="ECO:0000256" key="1">
    <source>
        <dbReference type="SAM" id="Phobius"/>
    </source>
</evidence>
<keyword evidence="3" id="KW-1185">Reference proteome</keyword>